<evidence type="ECO:0000313" key="11">
    <source>
        <dbReference type="EMBL" id="NML41756.1"/>
    </source>
</evidence>
<dbReference type="PROSITE" id="PS50084">
    <property type="entry name" value="KH_TYPE_1"/>
    <property type="match status" value="1"/>
</dbReference>
<comment type="cofactor">
    <cofactor evidence="8">
        <name>Mg(2+)</name>
        <dbReference type="ChEBI" id="CHEBI:18420"/>
    </cofactor>
</comment>
<dbReference type="Pfam" id="PF01138">
    <property type="entry name" value="RNase_PH"/>
    <property type="match status" value="2"/>
</dbReference>
<dbReference type="SUPFAM" id="SSF55666">
    <property type="entry name" value="Ribonuclease PH domain 2-like"/>
    <property type="match status" value="2"/>
</dbReference>
<evidence type="ECO:0000256" key="6">
    <source>
        <dbReference type="ARBA" id="ARBA00022842"/>
    </source>
</evidence>
<reference evidence="11 12" key="1">
    <citation type="submission" date="2020-04" db="EMBL/GenBank/DDBJ databases">
        <title>Chitinophaga sp. G-6-1-13 sp. nov., isolated from soil.</title>
        <authorList>
            <person name="Dahal R.H."/>
            <person name="Chaudhary D.K."/>
        </authorList>
    </citation>
    <scope>NUCLEOTIDE SEQUENCE [LARGE SCALE GENOMIC DNA]</scope>
    <source>
        <strain evidence="11 12">G-6-1-13</strain>
    </source>
</reference>
<dbReference type="EMBL" id="JABBGC010000004">
    <property type="protein sequence ID" value="NML41756.1"/>
    <property type="molecule type" value="Genomic_DNA"/>
</dbReference>
<dbReference type="SMART" id="SM00322">
    <property type="entry name" value="KH"/>
    <property type="match status" value="1"/>
</dbReference>
<dbReference type="HAMAP" id="MF_01595">
    <property type="entry name" value="PNPase"/>
    <property type="match status" value="1"/>
</dbReference>
<dbReference type="FunFam" id="3.30.230.70:FF:000002">
    <property type="entry name" value="Polyribonucleotide nucleotidyltransferase"/>
    <property type="match status" value="1"/>
</dbReference>
<dbReference type="Gene3D" id="3.30.230.70">
    <property type="entry name" value="GHMP Kinase, N-terminal domain"/>
    <property type="match status" value="2"/>
</dbReference>
<dbReference type="NCBIfam" id="NF008805">
    <property type="entry name" value="PRK11824.1"/>
    <property type="match status" value="1"/>
</dbReference>
<keyword evidence="4 8" id="KW-0548">Nucleotidyltransferase</keyword>
<dbReference type="Gene3D" id="3.30.1370.10">
    <property type="entry name" value="K Homology domain, type 1"/>
    <property type="match status" value="1"/>
</dbReference>
<dbReference type="InterPro" id="IPR015848">
    <property type="entry name" value="PNPase_PH_RNA-bd_bac/org-type"/>
</dbReference>
<dbReference type="PIRSF" id="PIRSF005499">
    <property type="entry name" value="PNPase"/>
    <property type="match status" value="1"/>
</dbReference>
<accession>A0A848GT23</accession>
<dbReference type="GO" id="GO:0000287">
    <property type="term" value="F:magnesium ion binding"/>
    <property type="evidence" value="ECO:0007669"/>
    <property type="project" value="UniProtKB-UniRule"/>
</dbReference>
<feature type="binding site" evidence="8">
    <location>
        <position position="496"/>
    </location>
    <ligand>
        <name>Mg(2+)</name>
        <dbReference type="ChEBI" id="CHEBI:18420"/>
    </ligand>
</feature>
<dbReference type="AlphaFoldDB" id="A0A848GT23"/>
<dbReference type="GO" id="GO:0004654">
    <property type="term" value="F:polyribonucleotide nucleotidyltransferase activity"/>
    <property type="evidence" value="ECO:0007669"/>
    <property type="project" value="UniProtKB-UniRule"/>
</dbReference>
<keyword evidence="12" id="KW-1185">Reference proteome</keyword>
<feature type="region of interest" description="Disordered" evidence="9">
    <location>
        <begin position="698"/>
        <end position="782"/>
    </location>
</feature>
<feature type="compositionally biased region" description="Basic and acidic residues" evidence="9">
    <location>
        <begin position="706"/>
        <end position="775"/>
    </location>
</feature>
<dbReference type="FunFam" id="3.30.1370.10:FF:000001">
    <property type="entry name" value="Polyribonucleotide nucleotidyltransferase"/>
    <property type="match status" value="1"/>
</dbReference>
<evidence type="ECO:0000256" key="2">
    <source>
        <dbReference type="ARBA" id="ARBA00022490"/>
    </source>
</evidence>
<feature type="domain" description="S1 motif" evidence="10">
    <location>
        <begin position="629"/>
        <end position="698"/>
    </location>
</feature>
<evidence type="ECO:0000256" key="1">
    <source>
        <dbReference type="ARBA" id="ARBA00007404"/>
    </source>
</evidence>
<dbReference type="Pfam" id="PF00575">
    <property type="entry name" value="S1"/>
    <property type="match status" value="1"/>
</dbReference>
<dbReference type="SMART" id="SM00316">
    <property type="entry name" value="S1"/>
    <property type="match status" value="1"/>
</dbReference>
<evidence type="ECO:0000313" key="12">
    <source>
        <dbReference type="Proteomes" id="UP000583266"/>
    </source>
</evidence>
<dbReference type="FunFam" id="3.30.230.70:FF:000001">
    <property type="entry name" value="Polyribonucleotide nucleotidyltransferase"/>
    <property type="match status" value="1"/>
</dbReference>
<dbReference type="InterPro" id="IPR001247">
    <property type="entry name" value="ExoRNase_PH_dom1"/>
</dbReference>
<dbReference type="InterPro" id="IPR015847">
    <property type="entry name" value="ExoRNase_PH_dom2"/>
</dbReference>
<keyword evidence="7 8" id="KW-0694">RNA-binding</keyword>
<comment type="function">
    <text evidence="8">Involved in mRNA degradation. Catalyzes the phosphorolysis of single-stranded polyribonucleotides processively in the 3'- to 5'-direction.</text>
</comment>
<dbReference type="GO" id="GO:0006396">
    <property type="term" value="P:RNA processing"/>
    <property type="evidence" value="ECO:0007669"/>
    <property type="project" value="InterPro"/>
</dbReference>
<evidence type="ECO:0000256" key="4">
    <source>
        <dbReference type="ARBA" id="ARBA00022695"/>
    </source>
</evidence>
<proteinExistence type="inferred from homology"/>
<comment type="catalytic activity">
    <reaction evidence="8">
        <text>RNA(n+1) + phosphate = RNA(n) + a ribonucleoside 5'-diphosphate</text>
        <dbReference type="Rhea" id="RHEA:22096"/>
        <dbReference type="Rhea" id="RHEA-COMP:14527"/>
        <dbReference type="Rhea" id="RHEA-COMP:17342"/>
        <dbReference type="ChEBI" id="CHEBI:43474"/>
        <dbReference type="ChEBI" id="CHEBI:57930"/>
        <dbReference type="ChEBI" id="CHEBI:140395"/>
        <dbReference type="EC" id="2.7.7.8"/>
    </reaction>
</comment>
<dbReference type="SUPFAM" id="SSF54211">
    <property type="entry name" value="Ribosomal protein S5 domain 2-like"/>
    <property type="match status" value="2"/>
</dbReference>
<dbReference type="InterPro" id="IPR003029">
    <property type="entry name" value="S1_domain"/>
</dbReference>
<organism evidence="11 12">
    <name type="scientific">Chitinophaga fulva</name>
    <dbReference type="NCBI Taxonomy" id="2728842"/>
    <lineage>
        <taxon>Bacteria</taxon>
        <taxon>Pseudomonadati</taxon>
        <taxon>Bacteroidota</taxon>
        <taxon>Chitinophagia</taxon>
        <taxon>Chitinophagales</taxon>
        <taxon>Chitinophagaceae</taxon>
        <taxon>Chitinophaga</taxon>
    </lineage>
</organism>
<comment type="caution">
    <text evidence="11">The sequence shown here is derived from an EMBL/GenBank/DDBJ whole genome shotgun (WGS) entry which is preliminary data.</text>
</comment>
<dbReference type="EC" id="2.7.7.8" evidence="8"/>
<dbReference type="SUPFAM" id="SSF54791">
    <property type="entry name" value="Eukaryotic type KH-domain (KH-domain type I)"/>
    <property type="match status" value="1"/>
</dbReference>
<dbReference type="PANTHER" id="PTHR11252">
    <property type="entry name" value="POLYRIBONUCLEOTIDE NUCLEOTIDYLTRANSFERASE"/>
    <property type="match status" value="1"/>
</dbReference>
<feature type="binding site" evidence="8">
    <location>
        <position position="490"/>
    </location>
    <ligand>
        <name>Mg(2+)</name>
        <dbReference type="ChEBI" id="CHEBI:18420"/>
    </ligand>
</feature>
<dbReference type="CDD" id="cd11364">
    <property type="entry name" value="RNase_PH_PNPase_2"/>
    <property type="match status" value="1"/>
</dbReference>
<dbReference type="InterPro" id="IPR020568">
    <property type="entry name" value="Ribosomal_Su5_D2-typ_SF"/>
</dbReference>
<evidence type="ECO:0000256" key="9">
    <source>
        <dbReference type="SAM" id="MobiDB-lite"/>
    </source>
</evidence>
<sequence length="782" mass="85926">MNLTPISVKFDIGDGRIVTIETGKLARQADGAVTVRLGNAILLATVVANKEPKPGQSFFPLTVDYQEKFASAGRIPGSFFKREGRLSDSEVLISRLIDRALRPLFPDNYLCEVQVLVTLISSDPEVMPDALACLAASAALAVSDVPIQEIISEVRVARIEGKYVINPNRSDLAKADMDFIIGATDKNIMMVEGESKECQEEDLIVAIEAAHAAIKIQVKAQEELRDQKGVKGKREYTQPHQNEELNAKVIAFAKDKIYAVAKSASAKHDRSDAFKKIAEELKESLGELPEEDAPLVGEYFHALEKEVIRNMILDESVRLDGRALDQVRPLAMETDILPSPHGSALFTRGETQSLTTVTLGTPEDELLIESAAVSNYVKFILHYNFPPFSTGEVKMMRGPGRREVGHGNLAMRSLKQMMPGSEYPYTVRIVSDILESNGSSSMATVCAGSLALMDAGVPLPKHVSGVAMGLISRAADGKWAVLTDILGDEDHLGDMDFKVTGTRDGIVGIQMDIKVDGLSMDVMRSALAQAKKGRLHIVEAMYAVVPAARPEPKPHAPRMEKIIIDREFIGAVIGPGGKIIQEIQRETGTTINIEEVGETGEVSIFSAQKDGLDRAVAWVKGIVAVPEVGEVYESVVKSIMPYGAFVEFMPGKQGLLHISEVSWKRLETMEGVLSEGEKVKVKLTGTDPKTGKFKLSRKVLMPKPEGYVEREEGDRGERRDRGDRGDRGDRRDRGPRDDRRGGGDRGDRRGPRDDRGPREDRGPRPERQDYPEKPQEPTFDEE</sequence>
<evidence type="ECO:0000256" key="8">
    <source>
        <dbReference type="HAMAP-Rule" id="MF_01595"/>
    </source>
</evidence>
<dbReference type="NCBIfam" id="TIGR03591">
    <property type="entry name" value="polynuc_phos"/>
    <property type="match status" value="1"/>
</dbReference>
<dbReference type="Pfam" id="PF00013">
    <property type="entry name" value="KH_1"/>
    <property type="match status" value="1"/>
</dbReference>
<name>A0A848GT23_9BACT</name>
<keyword evidence="3 8" id="KW-0808">Transferase</keyword>
<dbReference type="GO" id="GO:0003723">
    <property type="term" value="F:RNA binding"/>
    <property type="evidence" value="ECO:0007669"/>
    <property type="project" value="UniProtKB-UniRule"/>
</dbReference>
<dbReference type="GO" id="GO:0005829">
    <property type="term" value="C:cytosol"/>
    <property type="evidence" value="ECO:0007669"/>
    <property type="project" value="TreeGrafter"/>
</dbReference>
<dbReference type="Gene3D" id="2.40.50.140">
    <property type="entry name" value="Nucleic acid-binding proteins"/>
    <property type="match status" value="1"/>
</dbReference>
<dbReference type="Pfam" id="PF03725">
    <property type="entry name" value="RNase_PH_C"/>
    <property type="match status" value="1"/>
</dbReference>
<protein>
    <recommendedName>
        <fullName evidence="8">Polyribonucleotide nucleotidyltransferase</fullName>
        <ecNumber evidence="8">2.7.7.8</ecNumber>
    </recommendedName>
    <alternativeName>
        <fullName evidence="8">Polynucleotide phosphorylase</fullName>
        <shortName evidence="8">PNPase</shortName>
    </alternativeName>
</protein>
<gene>
    <name evidence="8" type="primary">pnp</name>
    <name evidence="11" type="ORF">HHL17_31510</name>
</gene>
<dbReference type="Proteomes" id="UP000583266">
    <property type="component" value="Unassembled WGS sequence"/>
</dbReference>
<dbReference type="GO" id="GO:0000175">
    <property type="term" value="F:3'-5'-RNA exonuclease activity"/>
    <property type="evidence" value="ECO:0007669"/>
    <property type="project" value="TreeGrafter"/>
</dbReference>
<dbReference type="InterPro" id="IPR027408">
    <property type="entry name" value="PNPase/RNase_PH_dom_sf"/>
</dbReference>
<dbReference type="SUPFAM" id="SSF50249">
    <property type="entry name" value="Nucleic acid-binding proteins"/>
    <property type="match status" value="1"/>
</dbReference>
<keyword evidence="2 8" id="KW-0963">Cytoplasm</keyword>
<evidence type="ECO:0000256" key="7">
    <source>
        <dbReference type="ARBA" id="ARBA00022884"/>
    </source>
</evidence>
<dbReference type="InterPro" id="IPR036612">
    <property type="entry name" value="KH_dom_type_1_sf"/>
</dbReference>
<dbReference type="RefSeq" id="WP_169228782.1">
    <property type="nucleotide sequence ID" value="NZ_JABBGC010000004.1"/>
</dbReference>
<dbReference type="CDD" id="cd02393">
    <property type="entry name" value="KH-I_PNPase"/>
    <property type="match status" value="1"/>
</dbReference>
<dbReference type="InterPro" id="IPR004088">
    <property type="entry name" value="KH_dom_type_1"/>
</dbReference>
<dbReference type="InterPro" id="IPR004087">
    <property type="entry name" value="KH_dom"/>
</dbReference>
<dbReference type="GO" id="GO:0006402">
    <property type="term" value="P:mRNA catabolic process"/>
    <property type="evidence" value="ECO:0007669"/>
    <property type="project" value="UniProtKB-UniRule"/>
</dbReference>
<keyword evidence="6 8" id="KW-0460">Magnesium</keyword>
<dbReference type="InterPro" id="IPR012340">
    <property type="entry name" value="NA-bd_OB-fold"/>
</dbReference>
<dbReference type="InterPro" id="IPR012162">
    <property type="entry name" value="PNPase"/>
</dbReference>
<comment type="subcellular location">
    <subcellularLocation>
        <location evidence="8">Cytoplasm</location>
    </subcellularLocation>
</comment>
<comment type="similarity">
    <text evidence="1 8">Belongs to the polyribonucleotide nucleotidyltransferase family.</text>
</comment>
<dbReference type="InterPro" id="IPR036345">
    <property type="entry name" value="ExoRNase_PH_dom2_sf"/>
</dbReference>
<dbReference type="Pfam" id="PF03726">
    <property type="entry name" value="PNPase"/>
    <property type="match status" value="1"/>
</dbReference>
<dbReference type="PANTHER" id="PTHR11252:SF0">
    <property type="entry name" value="POLYRIBONUCLEOTIDE NUCLEOTIDYLTRANSFERASE 1, MITOCHONDRIAL"/>
    <property type="match status" value="1"/>
</dbReference>
<evidence type="ECO:0000256" key="3">
    <source>
        <dbReference type="ARBA" id="ARBA00022679"/>
    </source>
</evidence>
<evidence type="ECO:0000256" key="5">
    <source>
        <dbReference type="ARBA" id="ARBA00022723"/>
    </source>
</evidence>
<evidence type="ECO:0000259" key="10">
    <source>
        <dbReference type="PROSITE" id="PS50126"/>
    </source>
</evidence>
<keyword evidence="5 8" id="KW-0479">Metal-binding</keyword>
<dbReference type="PROSITE" id="PS50126">
    <property type="entry name" value="S1"/>
    <property type="match status" value="1"/>
</dbReference>